<reference evidence="3 4" key="1">
    <citation type="submission" date="2019-12" db="EMBL/GenBank/DDBJ databases">
        <title>Hybrid Genome Assemblies of two High G+C Isolates from Undergraduate Microbiology Courses.</title>
        <authorList>
            <person name="Ne Ville C.J."/>
            <person name="Enright D."/>
            <person name="Hernandez I."/>
            <person name="Dodsworth J."/>
            <person name="Orwin P.M."/>
        </authorList>
    </citation>
    <scope>NUCLEOTIDE SEQUENCE [LARGE SCALE GENOMIC DNA]</scope>
    <source>
        <strain evidence="3 4">CSUSB</strain>
    </source>
</reference>
<dbReference type="Pfam" id="PF08765">
    <property type="entry name" value="Mor"/>
    <property type="match status" value="1"/>
</dbReference>
<accession>A0A6I6HQL2</accession>
<evidence type="ECO:0000313" key="3">
    <source>
        <dbReference type="EMBL" id="QGW85033.1"/>
    </source>
</evidence>
<organism evidence="3 4">
    <name type="scientific">Variovorax paradoxus</name>
    <dbReference type="NCBI Taxonomy" id="34073"/>
    <lineage>
        <taxon>Bacteria</taxon>
        <taxon>Pseudomonadati</taxon>
        <taxon>Pseudomonadota</taxon>
        <taxon>Betaproteobacteria</taxon>
        <taxon>Burkholderiales</taxon>
        <taxon>Comamonadaceae</taxon>
        <taxon>Variovorax</taxon>
    </lineage>
</organism>
<name>A0A6I6HQL2_VARPD</name>
<evidence type="ECO:0000259" key="2">
    <source>
        <dbReference type="Pfam" id="PF08765"/>
    </source>
</evidence>
<dbReference type="OrthoDB" id="9152659at2"/>
<feature type="domain" description="Mor transcription activator" evidence="2">
    <location>
        <begin position="5"/>
        <end position="68"/>
    </location>
</feature>
<gene>
    <name evidence="3" type="ORF">GOQ09_15750</name>
</gene>
<dbReference type="Proteomes" id="UP000425817">
    <property type="component" value="Chromosome"/>
</dbReference>
<dbReference type="Gene3D" id="1.10.10.60">
    <property type="entry name" value="Homeodomain-like"/>
    <property type="match status" value="1"/>
</dbReference>
<proteinExistence type="predicted"/>
<sequence>MHEGMAGVFAAALVRGLRRRLGGQDIYIPAPDRSVRDASIRRDFTGSNVDELMRRHGLSRTRIYEIVGQRPPRTAPAKNPESPLKTGLTNG</sequence>
<feature type="region of interest" description="Disordered" evidence="1">
    <location>
        <begin position="67"/>
        <end position="91"/>
    </location>
</feature>
<dbReference type="AlphaFoldDB" id="A0A6I6HQL2"/>
<evidence type="ECO:0000313" key="4">
    <source>
        <dbReference type="Proteomes" id="UP000425817"/>
    </source>
</evidence>
<protein>
    <recommendedName>
        <fullName evidence="2">Mor transcription activator domain-containing protein</fullName>
    </recommendedName>
</protein>
<dbReference type="SUPFAM" id="SSF46689">
    <property type="entry name" value="Homeodomain-like"/>
    <property type="match status" value="1"/>
</dbReference>
<dbReference type="EMBL" id="CP046622">
    <property type="protein sequence ID" value="QGW85033.1"/>
    <property type="molecule type" value="Genomic_DNA"/>
</dbReference>
<dbReference type="InterPro" id="IPR009057">
    <property type="entry name" value="Homeodomain-like_sf"/>
</dbReference>
<dbReference type="InterPro" id="IPR014875">
    <property type="entry name" value="Mor_transcription_activator"/>
</dbReference>
<evidence type="ECO:0000256" key="1">
    <source>
        <dbReference type="SAM" id="MobiDB-lite"/>
    </source>
</evidence>